<dbReference type="PROSITE" id="PS50293">
    <property type="entry name" value="TPR_REGION"/>
    <property type="match status" value="1"/>
</dbReference>
<feature type="repeat" description="TPR" evidence="3">
    <location>
        <begin position="483"/>
        <end position="516"/>
    </location>
</feature>
<gene>
    <name evidence="4" type="ORF">OS493_034685</name>
</gene>
<dbReference type="AlphaFoldDB" id="A0A9X0CW14"/>
<dbReference type="PROSITE" id="PS50005">
    <property type="entry name" value="TPR"/>
    <property type="match status" value="3"/>
</dbReference>
<dbReference type="SUPFAM" id="SSF52540">
    <property type="entry name" value="P-loop containing nucleoside triphosphate hydrolases"/>
    <property type="match status" value="1"/>
</dbReference>
<dbReference type="Pfam" id="PF13424">
    <property type="entry name" value="TPR_12"/>
    <property type="match status" value="3"/>
</dbReference>
<reference evidence="4" key="1">
    <citation type="submission" date="2023-01" db="EMBL/GenBank/DDBJ databases">
        <title>Genome assembly of the deep-sea coral Lophelia pertusa.</title>
        <authorList>
            <person name="Herrera S."/>
            <person name="Cordes E."/>
        </authorList>
    </citation>
    <scope>NUCLEOTIDE SEQUENCE</scope>
    <source>
        <strain evidence="4">USNM1676648</strain>
        <tissue evidence="4">Polyp</tissue>
    </source>
</reference>
<name>A0A9X0CW14_9CNID</name>
<comment type="caution">
    <text evidence="4">The sequence shown here is derived from an EMBL/GenBank/DDBJ whole genome shotgun (WGS) entry which is preliminary data.</text>
</comment>
<organism evidence="4 5">
    <name type="scientific">Desmophyllum pertusum</name>
    <dbReference type="NCBI Taxonomy" id="174260"/>
    <lineage>
        <taxon>Eukaryota</taxon>
        <taxon>Metazoa</taxon>
        <taxon>Cnidaria</taxon>
        <taxon>Anthozoa</taxon>
        <taxon>Hexacorallia</taxon>
        <taxon>Scleractinia</taxon>
        <taxon>Caryophylliina</taxon>
        <taxon>Caryophylliidae</taxon>
        <taxon>Desmophyllum</taxon>
    </lineage>
</organism>
<evidence type="ECO:0000313" key="5">
    <source>
        <dbReference type="Proteomes" id="UP001163046"/>
    </source>
</evidence>
<evidence type="ECO:0000256" key="2">
    <source>
        <dbReference type="ARBA" id="ARBA00022803"/>
    </source>
</evidence>
<dbReference type="OrthoDB" id="626167at2759"/>
<feature type="repeat" description="TPR" evidence="3">
    <location>
        <begin position="609"/>
        <end position="642"/>
    </location>
</feature>
<dbReference type="EMBL" id="MU826399">
    <property type="protein sequence ID" value="KAJ7376408.1"/>
    <property type="molecule type" value="Genomic_DNA"/>
</dbReference>
<dbReference type="Gene3D" id="3.40.50.300">
    <property type="entry name" value="P-loop containing nucleotide triphosphate hydrolases"/>
    <property type="match status" value="1"/>
</dbReference>
<dbReference type="InterPro" id="IPR011990">
    <property type="entry name" value="TPR-like_helical_dom_sf"/>
</dbReference>
<dbReference type="SMART" id="SM00028">
    <property type="entry name" value="TPR"/>
    <property type="match status" value="6"/>
</dbReference>
<feature type="repeat" description="TPR" evidence="3">
    <location>
        <begin position="525"/>
        <end position="558"/>
    </location>
</feature>
<evidence type="ECO:0000256" key="1">
    <source>
        <dbReference type="ARBA" id="ARBA00022737"/>
    </source>
</evidence>
<evidence type="ECO:0008006" key="6">
    <source>
        <dbReference type="Google" id="ProtNLM"/>
    </source>
</evidence>
<accession>A0A9X0CW14</accession>
<evidence type="ECO:0000313" key="4">
    <source>
        <dbReference type="EMBL" id="KAJ7376408.1"/>
    </source>
</evidence>
<dbReference type="Gene3D" id="1.25.40.10">
    <property type="entry name" value="Tetratricopeptide repeat domain"/>
    <property type="match status" value="2"/>
</dbReference>
<dbReference type="PANTHER" id="PTHR45641:SF19">
    <property type="entry name" value="NEPHROCYSTIN-3"/>
    <property type="match status" value="1"/>
</dbReference>
<keyword evidence="5" id="KW-1185">Reference proteome</keyword>
<keyword evidence="2 3" id="KW-0802">TPR repeat</keyword>
<dbReference type="SUPFAM" id="SSF48452">
    <property type="entry name" value="TPR-like"/>
    <property type="match status" value="1"/>
</dbReference>
<dbReference type="PANTHER" id="PTHR45641">
    <property type="entry name" value="TETRATRICOPEPTIDE REPEAT PROTEIN (AFU_ORTHOLOGUE AFUA_6G03870)"/>
    <property type="match status" value="1"/>
</dbReference>
<dbReference type="Proteomes" id="UP001163046">
    <property type="component" value="Unassembled WGS sequence"/>
</dbReference>
<dbReference type="InterPro" id="IPR019734">
    <property type="entry name" value="TPR_rpt"/>
</dbReference>
<dbReference type="InterPro" id="IPR027417">
    <property type="entry name" value="P-loop_NTPase"/>
</dbReference>
<proteinExistence type="predicted"/>
<keyword evidence="1" id="KW-0677">Repeat</keyword>
<sequence>MQKFIDLQNNNEGSIVTVYVSGNPGCGKSQIARQIGETFANDNQDGSTFVMTLNAETEQSLLDSYKKFARALGVTEYSLNSITGGDSKLTNKEQILHLKTLVSAKVQDYSAWLLIFDNVNELVSLRGSWPDEEEWGDCGQVLVTTQDSTNLPFGDPCCQDISLSQGMQMKDALSLLRSICHVSCDEDEEHLVLKALDYQPLAIASAALYVHYLQDGSFTWKSYLKKLEMGMRHLTEKVYERTSRSYPLSMTSAVTLALQKLVQNNVFEHVVEFLALCAPEPIGLDVIVSFVTKQDPDLDEDLTTAEISKCSLLMQLSPDDSLRTLITMHQVVHDVFKSYILDKYSEDEVSVLTQSYIETLSPFAQHNLFQFDLKFHISSKMMAPHLKVFSSHLKSSNWASDTTSNKTSLNKNALLNFGDICNTHGYLSQLKHTLNMLFRLPMVKMKVFVYWKLGQFGQAEDHHQHALALLERLNPQNPTPEIADSLNKLGNVSYSLSQFEKAKDYYYRSLSMREELYGDEDATVAASLNNLGSIHSVLGEHHIAKDYYQKSLDLAEKTYGKIHPHVANRLCNLGIVQSELGATKEAIRYHKQALEMRKELYFPEHILISDSYNNLGLMYKGMGQLEQAMDCYESALRIREKTLDEEHPAMAELLSNLGQLYMDLGEMQKSKAFHFRARNIRMEILESDHASWATLCSTLEWYLNNAASLIKQLIIFNKL</sequence>
<evidence type="ECO:0000256" key="3">
    <source>
        <dbReference type="PROSITE-ProRule" id="PRU00339"/>
    </source>
</evidence>
<protein>
    <recommendedName>
        <fullName evidence="6">NB-ARC domain-containing protein</fullName>
    </recommendedName>
</protein>